<dbReference type="EMBL" id="GGEC01010741">
    <property type="protein sequence ID" value="MBW91224.1"/>
    <property type="molecule type" value="Transcribed_RNA"/>
</dbReference>
<protein>
    <submittedName>
        <fullName evidence="1">Uncharacterized protein</fullName>
    </submittedName>
</protein>
<reference evidence="1" key="1">
    <citation type="submission" date="2018-02" db="EMBL/GenBank/DDBJ databases">
        <title>Rhizophora mucronata_Transcriptome.</title>
        <authorList>
            <person name="Meera S.P."/>
            <person name="Sreeshan A."/>
            <person name="Augustine A."/>
        </authorList>
    </citation>
    <scope>NUCLEOTIDE SEQUENCE</scope>
    <source>
        <tissue evidence="1">Leaf</tissue>
    </source>
</reference>
<name>A0A2P2JCM2_RHIMU</name>
<accession>A0A2P2JCM2</accession>
<proteinExistence type="predicted"/>
<sequence length="142" mass="16462">MMDYILSNCNLETRNIWSFSSMNSLHTANDTYTRVVIFFSIQLVSSRIKQEIMVEQPLAGMHLTMPLVSNLFSHHWMKSSSDKYDFTDKTTPVDQQCILYIQWIVHSAPCSSKNTASQHQSLLINPCVFISFRRLSQLPVLW</sequence>
<evidence type="ECO:0000313" key="1">
    <source>
        <dbReference type="EMBL" id="MBW91224.1"/>
    </source>
</evidence>
<organism evidence="1">
    <name type="scientific">Rhizophora mucronata</name>
    <name type="common">Asiatic mangrove</name>
    <dbReference type="NCBI Taxonomy" id="61149"/>
    <lineage>
        <taxon>Eukaryota</taxon>
        <taxon>Viridiplantae</taxon>
        <taxon>Streptophyta</taxon>
        <taxon>Embryophyta</taxon>
        <taxon>Tracheophyta</taxon>
        <taxon>Spermatophyta</taxon>
        <taxon>Magnoliopsida</taxon>
        <taxon>eudicotyledons</taxon>
        <taxon>Gunneridae</taxon>
        <taxon>Pentapetalae</taxon>
        <taxon>rosids</taxon>
        <taxon>fabids</taxon>
        <taxon>Malpighiales</taxon>
        <taxon>Rhizophoraceae</taxon>
        <taxon>Rhizophora</taxon>
    </lineage>
</organism>
<dbReference type="AlphaFoldDB" id="A0A2P2JCM2"/>